<dbReference type="Gene3D" id="1.10.10.10">
    <property type="entry name" value="Winged helix-like DNA-binding domain superfamily/Winged helix DNA-binding domain"/>
    <property type="match status" value="1"/>
</dbReference>
<dbReference type="SUPFAM" id="SSF52172">
    <property type="entry name" value="CheY-like"/>
    <property type="match status" value="1"/>
</dbReference>
<reference evidence="3 5" key="1">
    <citation type="submission" date="2016-06" db="EMBL/GenBank/DDBJ databases">
        <authorList>
            <person name="Kjaerup R.B."/>
            <person name="Dalgaard T.S."/>
            <person name="Juul-Madsen H.R."/>
        </authorList>
    </citation>
    <scope>NUCLEOTIDE SEQUENCE [LARGE SCALE GENOMIC DNA]</scope>
    <source>
        <strain evidence="3">Orrdi1</strain>
    </source>
</reference>
<gene>
    <name evidence="3" type="ORF">ODI_00849</name>
    <name evidence="4" type="ORF">ODI_R2318</name>
</gene>
<evidence type="ECO:0000313" key="5">
    <source>
        <dbReference type="Proteomes" id="UP000078558"/>
    </source>
</evidence>
<protein>
    <submittedName>
        <fullName evidence="3">Response regulator NasT</fullName>
    </submittedName>
</protein>
<evidence type="ECO:0000313" key="3">
    <source>
        <dbReference type="EMBL" id="SBT26660.1"/>
    </source>
</evidence>
<dbReference type="RefSeq" id="WP_067756843.1">
    <property type="nucleotide sequence ID" value="NZ_LT907988.1"/>
</dbReference>
<sequence>MMSGLGFLVAARQCEIDELEQLAGTIALAQALGELVHQLQRERGLSNLFVGSGGAGFGPQCLAARQDTDRAIAAAREHFDPLPGATGYPGSRARLFSRIAYALHGLDALAGLRQRLDQLALDVDAVTAAYCKLIASLLSVVFDATDNAADPEVSRLLLAYFNFVQGKEYAGQERAAGAAAYASGRCDARRQQQLLTLIDAQEECLQTFGGFADARGLASWQAAQDGLRLAELERLRRIVCTAPADGRLDPALSMTWFEHCTARIDAMKQVENALGEQLRERCEQSVAAARRDLHAHQAVLQKLVSQADAPSPPGEAAAPLAAFFEREEQAASDGAGRAGAPAYGPRMEREILAMLREQARRLQATSDELATVRAALNERKVIERAKGLLMAHRQLSEEAAYRMLRQTAMEQNRRLVDVAESVLALSSYLGGQAPAGP</sequence>
<dbReference type="KEGG" id="odi:ODI_R2318"/>
<evidence type="ECO:0000313" key="4">
    <source>
        <dbReference type="EMBL" id="SOE49805.1"/>
    </source>
</evidence>
<dbReference type="Pfam" id="PF08376">
    <property type="entry name" value="NIT"/>
    <property type="match status" value="1"/>
</dbReference>
<dbReference type="PROSITE" id="PS50921">
    <property type="entry name" value="ANTAR"/>
    <property type="match status" value="1"/>
</dbReference>
<dbReference type="GO" id="GO:0003723">
    <property type="term" value="F:RNA binding"/>
    <property type="evidence" value="ECO:0007669"/>
    <property type="project" value="InterPro"/>
</dbReference>
<feature type="domain" description="ANTAR" evidence="2">
    <location>
        <begin position="362"/>
        <end position="423"/>
    </location>
</feature>
<dbReference type="InterPro" id="IPR013587">
    <property type="entry name" value="Nitrate/nitrite_sensing"/>
</dbReference>
<dbReference type="STRING" id="1851544.ODI_00849"/>
<dbReference type="SMART" id="SM01012">
    <property type="entry name" value="ANTAR"/>
    <property type="match status" value="1"/>
</dbReference>
<evidence type="ECO:0000259" key="1">
    <source>
        <dbReference type="PROSITE" id="PS50906"/>
    </source>
</evidence>
<proteinExistence type="predicted"/>
<organism evidence="3 5">
    <name type="scientific">Orrella dioscoreae</name>
    <dbReference type="NCBI Taxonomy" id="1851544"/>
    <lineage>
        <taxon>Bacteria</taxon>
        <taxon>Pseudomonadati</taxon>
        <taxon>Pseudomonadota</taxon>
        <taxon>Betaproteobacteria</taxon>
        <taxon>Burkholderiales</taxon>
        <taxon>Alcaligenaceae</taxon>
        <taxon>Orrella</taxon>
    </lineage>
</organism>
<name>A0A1C3K570_9BURK</name>
<dbReference type="EMBL" id="LT907988">
    <property type="protein sequence ID" value="SOE49805.1"/>
    <property type="molecule type" value="Genomic_DNA"/>
</dbReference>
<dbReference type="OrthoDB" id="9782798at2"/>
<dbReference type="Proteomes" id="UP000078558">
    <property type="component" value="Chromosome I"/>
</dbReference>
<dbReference type="InterPro" id="IPR005561">
    <property type="entry name" value="ANTAR"/>
</dbReference>
<dbReference type="Pfam" id="PF03861">
    <property type="entry name" value="ANTAR"/>
    <property type="match status" value="1"/>
</dbReference>
<dbReference type="PROSITE" id="PS50906">
    <property type="entry name" value="NIT"/>
    <property type="match status" value="1"/>
</dbReference>
<dbReference type="EMBL" id="FLRC01000037">
    <property type="protein sequence ID" value="SBT26660.1"/>
    <property type="molecule type" value="Genomic_DNA"/>
</dbReference>
<dbReference type="InterPro" id="IPR036388">
    <property type="entry name" value="WH-like_DNA-bd_sf"/>
</dbReference>
<dbReference type="AlphaFoldDB" id="A0A1C3K570"/>
<feature type="domain" description="NIT" evidence="1">
    <location>
        <begin position="30"/>
        <end position="285"/>
    </location>
</feature>
<accession>A0A1C3K570</accession>
<dbReference type="InterPro" id="IPR010910">
    <property type="entry name" value="Nitrate/nitrite_sensing_bac"/>
</dbReference>
<keyword evidence="5" id="KW-1185">Reference proteome</keyword>
<reference evidence="4 5" key="2">
    <citation type="submission" date="2017-08" db="EMBL/GenBank/DDBJ databases">
        <authorList>
            <person name="de Groot N.N."/>
        </authorList>
    </citation>
    <scope>NUCLEOTIDE SEQUENCE [LARGE SCALE GENOMIC DNA]</scope>
    <source>
        <strain evidence="4">Orrdi1</strain>
    </source>
</reference>
<evidence type="ECO:0000259" key="2">
    <source>
        <dbReference type="PROSITE" id="PS50921"/>
    </source>
</evidence>
<dbReference type="InterPro" id="IPR011006">
    <property type="entry name" value="CheY-like_superfamily"/>
</dbReference>